<reference evidence="2 3" key="1">
    <citation type="submission" date="2015-08" db="EMBL/GenBank/DDBJ databases">
        <title>Next Generation Sequencing and Analysis of the Genome of Puccinia sorghi L Schw, the Causal Agent of Maize Common Rust.</title>
        <authorList>
            <person name="Rochi L."/>
            <person name="Burguener G."/>
            <person name="Darino M."/>
            <person name="Turjanski A."/>
            <person name="Kreff E."/>
            <person name="Dieguez M.J."/>
            <person name="Sacco F."/>
        </authorList>
    </citation>
    <scope>NUCLEOTIDE SEQUENCE [LARGE SCALE GENOMIC DNA]</scope>
    <source>
        <strain evidence="2 3">RO10H11247</strain>
    </source>
</reference>
<keyword evidence="1" id="KW-1133">Transmembrane helix</keyword>
<keyword evidence="1" id="KW-0472">Membrane</keyword>
<evidence type="ECO:0000313" key="2">
    <source>
        <dbReference type="EMBL" id="KNZ52078.1"/>
    </source>
</evidence>
<name>A0A0L6UU59_9BASI</name>
<dbReference type="Proteomes" id="UP000037035">
    <property type="component" value="Unassembled WGS sequence"/>
</dbReference>
<dbReference type="AlphaFoldDB" id="A0A0L6UU59"/>
<protein>
    <submittedName>
        <fullName evidence="2">Uncharacterized protein</fullName>
    </submittedName>
</protein>
<organism evidence="2 3">
    <name type="scientific">Puccinia sorghi</name>
    <dbReference type="NCBI Taxonomy" id="27349"/>
    <lineage>
        <taxon>Eukaryota</taxon>
        <taxon>Fungi</taxon>
        <taxon>Dikarya</taxon>
        <taxon>Basidiomycota</taxon>
        <taxon>Pucciniomycotina</taxon>
        <taxon>Pucciniomycetes</taxon>
        <taxon>Pucciniales</taxon>
        <taxon>Pucciniaceae</taxon>
        <taxon>Puccinia</taxon>
    </lineage>
</organism>
<accession>A0A0L6UU59</accession>
<evidence type="ECO:0000313" key="3">
    <source>
        <dbReference type="Proteomes" id="UP000037035"/>
    </source>
</evidence>
<proteinExistence type="predicted"/>
<comment type="caution">
    <text evidence="2">The sequence shown here is derived from an EMBL/GenBank/DDBJ whole genome shotgun (WGS) entry which is preliminary data.</text>
</comment>
<keyword evidence="3" id="KW-1185">Reference proteome</keyword>
<evidence type="ECO:0000256" key="1">
    <source>
        <dbReference type="SAM" id="Phobius"/>
    </source>
</evidence>
<keyword evidence="1" id="KW-0812">Transmembrane</keyword>
<gene>
    <name evidence="2" type="ORF">VP01_36g2</name>
</gene>
<sequence length="388" mass="44483">MTLGSIRIEDRMNNGFEETIEVIDVDGEAADNKNTNKATNTTTCSQTSVKQSWVWTHFQDSPDTNVVICQHLLKNHRLVAPKLNKRIGQTQANIAKYFLNGQMAFKASFFLIFFCFLFYSIQLNSESLQTANIYFLTDTNLPFFIFERNSFKNILQLKVKFEFLSQQEFISFTQDAYSPQCHRFYGGHCPLHRLQLSNDQLNGFHPCSGITFNLGQHTGNYFANLFYHMLEEYDCLKKINTITATMLQQTVRWHKLLKLLPIFNTQNLLGCITHVINLGAKAVLAVLEPNLMSISSLKSVPDETGLDLKTILKRVHGLSSYAMAFAQPDLAKTGAKFTRLDINVSTCWNSTFHMFKQAILLQKTCTHFCREENEAAKFLFSPEEWTQQ</sequence>
<dbReference type="EMBL" id="LAVV01008724">
    <property type="protein sequence ID" value="KNZ52078.1"/>
    <property type="molecule type" value="Genomic_DNA"/>
</dbReference>
<feature type="transmembrane region" description="Helical" evidence="1">
    <location>
        <begin position="103"/>
        <end position="121"/>
    </location>
</feature>
<dbReference type="VEuPathDB" id="FungiDB:VP01_36g2"/>